<evidence type="ECO:0000313" key="3">
    <source>
        <dbReference type="EMBL" id="BBE33561.1"/>
    </source>
</evidence>
<dbReference type="SUPFAM" id="SSF46565">
    <property type="entry name" value="Chaperone J-domain"/>
    <property type="match status" value="1"/>
</dbReference>
<proteinExistence type="predicted"/>
<dbReference type="InterPro" id="IPR001623">
    <property type="entry name" value="DnaJ_domain"/>
</dbReference>
<evidence type="ECO:0000313" key="6">
    <source>
        <dbReference type="Proteomes" id="UP000276029"/>
    </source>
</evidence>
<dbReference type="InterPro" id="IPR050817">
    <property type="entry name" value="DjlA_DnaK_co-chaperone"/>
</dbReference>
<dbReference type="PRINTS" id="PR00625">
    <property type="entry name" value="JDOMAIN"/>
</dbReference>
<dbReference type="RefSeq" id="WP_121047173.1">
    <property type="nucleotide sequence ID" value="NZ_AP018711.1"/>
</dbReference>
<evidence type="ECO:0000313" key="4">
    <source>
        <dbReference type="EMBL" id="RKS90647.1"/>
    </source>
</evidence>
<feature type="domain" description="J" evidence="2">
    <location>
        <begin position="113"/>
        <end position="170"/>
    </location>
</feature>
<dbReference type="AlphaFoldDB" id="A0AAD1D4D9"/>
<dbReference type="Proteomes" id="UP000276029">
    <property type="component" value="Unassembled WGS sequence"/>
</dbReference>
<keyword evidence="6" id="KW-1185">Reference proteome</keyword>
<dbReference type="EMBL" id="RBWX01000007">
    <property type="protein sequence ID" value="RKS90647.1"/>
    <property type="molecule type" value="Genomic_DNA"/>
</dbReference>
<dbReference type="KEGG" id="smic:SmB9_12190"/>
<feature type="compositionally biased region" description="Basic and acidic residues" evidence="1">
    <location>
        <begin position="79"/>
        <end position="95"/>
    </location>
</feature>
<name>A0AAD1D4D9_SPHMI</name>
<dbReference type="SMART" id="SM00271">
    <property type="entry name" value="DnaJ"/>
    <property type="match status" value="1"/>
</dbReference>
<organism evidence="3 5">
    <name type="scientific">Sphingosinicella microcystinivorans</name>
    <dbReference type="NCBI Taxonomy" id="335406"/>
    <lineage>
        <taxon>Bacteria</taxon>
        <taxon>Pseudomonadati</taxon>
        <taxon>Pseudomonadota</taxon>
        <taxon>Alphaproteobacteria</taxon>
        <taxon>Sphingomonadales</taxon>
        <taxon>Sphingosinicellaceae</taxon>
        <taxon>Sphingosinicella</taxon>
    </lineage>
</organism>
<dbReference type="PROSITE" id="PS50076">
    <property type="entry name" value="DNAJ_2"/>
    <property type="match status" value="1"/>
</dbReference>
<dbReference type="InterPro" id="IPR036869">
    <property type="entry name" value="J_dom_sf"/>
</dbReference>
<dbReference type="PANTHER" id="PTHR24074">
    <property type="entry name" value="CO-CHAPERONE PROTEIN DJLA"/>
    <property type="match status" value="1"/>
</dbReference>
<dbReference type="EMBL" id="AP018711">
    <property type="protein sequence ID" value="BBE33561.1"/>
    <property type="molecule type" value="Genomic_DNA"/>
</dbReference>
<sequence>MARQTRKDDWGFPRWRSYGGAREAVNVRLCDRHGCTSPGDRPAPKSPNSPERWFFCEVHAAEYNKNWNYFEGLTKEEAASREQAERGDTAFEQARHWQWTGPGDGSRTRGELDALRALELEDDADFEAVKRAYRKLAKLYHPDRNQSDKEAARQFHAVQAAYEVLRRAEEGKSWKGED</sequence>
<dbReference type="CDD" id="cd06257">
    <property type="entry name" value="DnaJ"/>
    <property type="match status" value="1"/>
</dbReference>
<evidence type="ECO:0000256" key="1">
    <source>
        <dbReference type="SAM" id="MobiDB-lite"/>
    </source>
</evidence>
<evidence type="ECO:0000313" key="5">
    <source>
        <dbReference type="Proteomes" id="UP000275727"/>
    </source>
</evidence>
<feature type="region of interest" description="Disordered" evidence="1">
    <location>
        <begin position="79"/>
        <end position="108"/>
    </location>
</feature>
<dbReference type="Proteomes" id="UP000275727">
    <property type="component" value="Chromosome"/>
</dbReference>
<dbReference type="Pfam" id="PF00226">
    <property type="entry name" value="DnaJ"/>
    <property type="match status" value="1"/>
</dbReference>
<dbReference type="Gene3D" id="1.10.287.110">
    <property type="entry name" value="DnaJ domain"/>
    <property type="match status" value="1"/>
</dbReference>
<gene>
    <name evidence="4" type="ORF">DFR51_0186</name>
    <name evidence="3" type="ORF">SmB9_12190</name>
</gene>
<accession>A0AAD1D4D9</accession>
<reference evidence="4 6" key="2">
    <citation type="submission" date="2018-10" db="EMBL/GenBank/DDBJ databases">
        <title>Genomic Encyclopedia of Type Strains, Phase IV (KMG-IV): sequencing the most valuable type-strain genomes for metagenomic binning, comparative biology and taxonomic classification.</title>
        <authorList>
            <person name="Goeker M."/>
        </authorList>
    </citation>
    <scope>NUCLEOTIDE SEQUENCE [LARGE SCALE GENOMIC DNA]</scope>
    <source>
        <strain evidence="4 6">DSM 19791</strain>
    </source>
</reference>
<evidence type="ECO:0000259" key="2">
    <source>
        <dbReference type="PROSITE" id="PS50076"/>
    </source>
</evidence>
<reference evidence="3 5" key="1">
    <citation type="submission" date="2018-06" db="EMBL/GenBank/DDBJ databases">
        <title>Complete Genome Sequence of the Microcystin-Degrading Bacterium Sphingosinicella microcystinivorans Strain B-9.</title>
        <authorList>
            <person name="Jin H."/>
            <person name="Nishizawa T."/>
            <person name="Guo Y."/>
            <person name="Nishizawa A."/>
            <person name="Park H."/>
            <person name="Kato H."/>
            <person name="Tsuji K."/>
            <person name="Harada K."/>
        </authorList>
    </citation>
    <scope>NUCLEOTIDE SEQUENCE [LARGE SCALE GENOMIC DNA]</scope>
    <source>
        <strain evidence="3 5">B9</strain>
    </source>
</reference>
<protein>
    <submittedName>
        <fullName evidence="4">DnaJ-like protein</fullName>
    </submittedName>
    <submittedName>
        <fullName evidence="3">Molecular chaperone DnaJ</fullName>
    </submittedName>
</protein>